<feature type="chain" id="PRO_5010183713" evidence="2">
    <location>
        <begin position="27"/>
        <end position="366"/>
    </location>
</feature>
<keyword evidence="1" id="KW-1133">Transmembrane helix</keyword>
<keyword evidence="2" id="KW-0732">Signal</keyword>
<dbReference type="EMBL" id="FNWO01000003">
    <property type="protein sequence ID" value="SEH30347.1"/>
    <property type="molecule type" value="Genomic_DNA"/>
</dbReference>
<gene>
    <name evidence="4" type="ORF">SAMN04244559_00897</name>
</gene>
<keyword evidence="5" id="KW-1185">Reference proteome</keyword>
<name>A0A1H6H3B6_MAGFU</name>
<protein>
    <submittedName>
        <fullName evidence="4">Choice-of-anchor A domain-containing protein</fullName>
    </submittedName>
</protein>
<reference evidence="5" key="1">
    <citation type="submission" date="2016-10" db="EMBL/GenBank/DDBJ databases">
        <authorList>
            <person name="Varghese N."/>
            <person name="Submissions S."/>
        </authorList>
    </citation>
    <scope>NUCLEOTIDE SEQUENCE [LARGE SCALE GENOMIC DNA]</scope>
    <source>
        <strain evidence="5">DSM 13234</strain>
    </source>
</reference>
<evidence type="ECO:0000256" key="1">
    <source>
        <dbReference type="SAM" id="Phobius"/>
    </source>
</evidence>
<dbReference type="Pfam" id="PF20597">
    <property type="entry name" value="pAdhesive_15"/>
    <property type="match status" value="1"/>
</dbReference>
<proteinExistence type="predicted"/>
<evidence type="ECO:0000259" key="3">
    <source>
        <dbReference type="Pfam" id="PF20597"/>
    </source>
</evidence>
<sequence>MSALSRSRLVITLLVGMVGITTGARATPLDATNLINTYNLIVFNNLTNNSHVDGSALVGGNTMGGTYAQHVNLAGTALTVGKTLSGGVTLNGSGLIVGGTIATSYLNGNGGGDFYIGGNVSSGWVNANSSKVYLGGSIAPGAGINNATSLSLNSSVATNKIAAVTSDIAAAQSSLTAYSRQLSTLAADSTISSNNYGLLTFNATPGADGVAVFSITSAALLNSAREIVFSLNGAKEVVINVSGIGASQLTLNANFLAGSAQQLGTNTVWNFTDAAKIDVTSQFGGTILAVLADLSNSQNIEGTVIAKNLIQNGEIHYDGVNANLVSPVPLPGALTLFGSALFGLGAFARRGRKRRGDAPSDADASR</sequence>
<dbReference type="RefSeq" id="WP_170834524.1">
    <property type="nucleotide sequence ID" value="NZ_FNWO01000003.1"/>
</dbReference>
<keyword evidence="1" id="KW-0472">Membrane</keyword>
<evidence type="ECO:0000256" key="2">
    <source>
        <dbReference type="SAM" id="SignalP"/>
    </source>
</evidence>
<feature type="transmembrane region" description="Helical" evidence="1">
    <location>
        <begin position="330"/>
        <end position="348"/>
    </location>
</feature>
<dbReference type="NCBIfam" id="TIGR04215">
    <property type="entry name" value="choice_anch_A"/>
    <property type="match status" value="1"/>
</dbReference>
<dbReference type="Proteomes" id="UP000182983">
    <property type="component" value="Unassembled WGS sequence"/>
</dbReference>
<accession>A0A1H6H3B6</accession>
<dbReference type="AlphaFoldDB" id="A0A1H6H3B6"/>
<evidence type="ECO:0000313" key="5">
    <source>
        <dbReference type="Proteomes" id="UP000182983"/>
    </source>
</evidence>
<evidence type="ECO:0000313" key="4">
    <source>
        <dbReference type="EMBL" id="SEH30347.1"/>
    </source>
</evidence>
<feature type="domain" description="Choice-of-anchor A" evidence="3">
    <location>
        <begin position="33"/>
        <end position="317"/>
    </location>
</feature>
<feature type="signal peptide" evidence="2">
    <location>
        <begin position="1"/>
        <end position="26"/>
    </location>
</feature>
<organism evidence="4 5">
    <name type="scientific">Magnetospirillum fulvum</name>
    <name type="common">Rhodospirillum fulvum</name>
    <dbReference type="NCBI Taxonomy" id="1082"/>
    <lineage>
        <taxon>Bacteria</taxon>
        <taxon>Pseudomonadati</taxon>
        <taxon>Pseudomonadota</taxon>
        <taxon>Alphaproteobacteria</taxon>
        <taxon>Rhodospirillales</taxon>
        <taxon>Rhodospirillaceae</taxon>
        <taxon>Magnetospirillum</taxon>
    </lineage>
</organism>
<dbReference type="InterPro" id="IPR026588">
    <property type="entry name" value="Choice_anch_A"/>
</dbReference>
<keyword evidence="1" id="KW-0812">Transmembrane</keyword>